<dbReference type="GO" id="GO:0009425">
    <property type="term" value="C:bacterial-type flagellum basal body"/>
    <property type="evidence" value="ECO:0007669"/>
    <property type="project" value="InterPro"/>
</dbReference>
<dbReference type="Proteomes" id="UP000290958">
    <property type="component" value="Unassembled WGS sequence"/>
</dbReference>
<dbReference type="GO" id="GO:0071978">
    <property type="term" value="P:bacterial-type flagellum-dependent swarming motility"/>
    <property type="evidence" value="ECO:0007669"/>
    <property type="project" value="TreeGrafter"/>
</dbReference>
<evidence type="ECO:0000256" key="9">
    <source>
        <dbReference type="ARBA" id="ARBA00023136"/>
    </source>
</evidence>
<keyword evidence="10" id="KW-0997">Cell inner membrane</keyword>
<evidence type="ECO:0000256" key="2">
    <source>
        <dbReference type="ARBA" id="ARBA00004162"/>
    </source>
</evidence>
<keyword evidence="4" id="KW-1003">Cell membrane</keyword>
<keyword evidence="12" id="KW-0966">Cell projection</keyword>
<name>A0A4Q1KIH6_9SPHN</name>
<evidence type="ECO:0000256" key="5">
    <source>
        <dbReference type="ARBA" id="ARBA00022500"/>
    </source>
</evidence>
<dbReference type="GO" id="GO:0005886">
    <property type="term" value="C:plasma membrane"/>
    <property type="evidence" value="ECO:0007669"/>
    <property type="project" value="UniProtKB-SubCell"/>
</dbReference>
<comment type="similarity">
    <text evidence="3 10">Belongs to the FliL family.</text>
</comment>
<keyword evidence="12" id="KW-0969">Cilium</keyword>
<keyword evidence="7 10" id="KW-0283">Flagellar rotation</keyword>
<dbReference type="OrthoDB" id="7304620at2"/>
<dbReference type="Pfam" id="PF03748">
    <property type="entry name" value="FliL"/>
    <property type="match status" value="1"/>
</dbReference>
<evidence type="ECO:0000313" key="12">
    <source>
        <dbReference type="EMBL" id="RXR29603.1"/>
    </source>
</evidence>
<dbReference type="GO" id="GO:0006935">
    <property type="term" value="P:chemotaxis"/>
    <property type="evidence" value="ECO:0007669"/>
    <property type="project" value="UniProtKB-KW"/>
</dbReference>
<feature type="compositionally biased region" description="Basic and acidic residues" evidence="11">
    <location>
        <begin position="29"/>
        <end position="40"/>
    </location>
</feature>
<keyword evidence="8" id="KW-1133">Transmembrane helix</keyword>
<evidence type="ECO:0000256" key="4">
    <source>
        <dbReference type="ARBA" id="ARBA00022475"/>
    </source>
</evidence>
<evidence type="ECO:0000256" key="7">
    <source>
        <dbReference type="ARBA" id="ARBA00022779"/>
    </source>
</evidence>
<evidence type="ECO:0000256" key="6">
    <source>
        <dbReference type="ARBA" id="ARBA00022692"/>
    </source>
</evidence>
<dbReference type="InterPro" id="IPR005503">
    <property type="entry name" value="FliL"/>
</dbReference>
<sequence length="162" mass="17482">MIGGAAALLLVAGGGGAAMMLAGGEEKPAYGEQAKEVHAEAEEEEAEEEESAEGESEGKDGELPLVDVPPMIVNLRTTNGEPRYLKIRFMLEAKSAEKTEKLKAKLPLIIDSYQPFLRELRPEDISGSAAVFRIKEEMLVRATEAAGKGMVKDVLIQDLVQQ</sequence>
<comment type="function">
    <text evidence="1 10">Controls the rotational direction of flagella during chemotaxis.</text>
</comment>
<evidence type="ECO:0000256" key="8">
    <source>
        <dbReference type="ARBA" id="ARBA00022989"/>
    </source>
</evidence>
<gene>
    <name evidence="12" type="ORF">EQG66_06260</name>
</gene>
<proteinExistence type="inferred from homology"/>
<comment type="caution">
    <text evidence="12">The sequence shown here is derived from an EMBL/GenBank/DDBJ whole genome shotgun (WGS) entry which is preliminary data.</text>
</comment>
<reference evidence="13" key="1">
    <citation type="submission" date="2019-01" db="EMBL/GenBank/DDBJ databases">
        <title>Cytophagaceae bacterium strain CAR-16.</title>
        <authorList>
            <person name="Chen W.-M."/>
        </authorList>
    </citation>
    <scope>NUCLEOTIDE SEQUENCE [LARGE SCALE GENOMIC DNA]</scope>
    <source>
        <strain evidence="13">CHR27</strain>
    </source>
</reference>
<protein>
    <recommendedName>
        <fullName evidence="10">Flagellar protein FliL</fullName>
    </recommendedName>
</protein>
<dbReference type="PANTHER" id="PTHR35091">
    <property type="entry name" value="FLAGELLAR PROTEIN FLIL"/>
    <property type="match status" value="1"/>
</dbReference>
<keyword evidence="5 10" id="KW-0145">Chemotaxis</keyword>
<keyword evidence="12" id="KW-0282">Flagellum</keyword>
<accession>A0A4Q1KIH6</accession>
<dbReference type="AlphaFoldDB" id="A0A4Q1KIH6"/>
<organism evidence="12 13">
    <name type="scientific">Sphingobium fluviale</name>
    <dbReference type="NCBI Taxonomy" id="2506423"/>
    <lineage>
        <taxon>Bacteria</taxon>
        <taxon>Pseudomonadati</taxon>
        <taxon>Pseudomonadota</taxon>
        <taxon>Alphaproteobacteria</taxon>
        <taxon>Sphingomonadales</taxon>
        <taxon>Sphingomonadaceae</taxon>
        <taxon>Sphingobium</taxon>
    </lineage>
</organism>
<evidence type="ECO:0000313" key="13">
    <source>
        <dbReference type="Proteomes" id="UP000290958"/>
    </source>
</evidence>
<comment type="subcellular location">
    <subcellularLocation>
        <location evidence="10">Cell inner membrane</location>
    </subcellularLocation>
    <subcellularLocation>
        <location evidence="2">Cell membrane</location>
        <topology evidence="2">Single-pass membrane protein</topology>
    </subcellularLocation>
</comment>
<dbReference type="PANTHER" id="PTHR35091:SF2">
    <property type="entry name" value="FLAGELLAR PROTEIN FLIL"/>
    <property type="match status" value="1"/>
</dbReference>
<evidence type="ECO:0000256" key="3">
    <source>
        <dbReference type="ARBA" id="ARBA00008281"/>
    </source>
</evidence>
<evidence type="ECO:0000256" key="11">
    <source>
        <dbReference type="SAM" id="MobiDB-lite"/>
    </source>
</evidence>
<evidence type="ECO:0000256" key="10">
    <source>
        <dbReference type="RuleBase" id="RU364125"/>
    </source>
</evidence>
<feature type="compositionally biased region" description="Acidic residues" evidence="11">
    <location>
        <begin position="41"/>
        <end position="55"/>
    </location>
</feature>
<feature type="region of interest" description="Disordered" evidence="11">
    <location>
        <begin position="29"/>
        <end position="65"/>
    </location>
</feature>
<dbReference type="EMBL" id="SBKP01000004">
    <property type="protein sequence ID" value="RXR29603.1"/>
    <property type="molecule type" value="Genomic_DNA"/>
</dbReference>
<keyword evidence="6" id="KW-0812">Transmembrane</keyword>
<evidence type="ECO:0000256" key="1">
    <source>
        <dbReference type="ARBA" id="ARBA00002254"/>
    </source>
</evidence>
<keyword evidence="13" id="KW-1185">Reference proteome</keyword>
<keyword evidence="9 10" id="KW-0472">Membrane</keyword>